<evidence type="ECO:0000256" key="4">
    <source>
        <dbReference type="ARBA" id="ARBA00023136"/>
    </source>
</evidence>
<feature type="transmembrane region" description="Helical" evidence="5">
    <location>
        <begin position="16"/>
        <end position="36"/>
    </location>
</feature>
<proteinExistence type="predicted"/>
<protein>
    <submittedName>
        <fullName evidence="7">G_PROTEIN_RECEP_F1_2 domain-containing protein</fullName>
    </submittedName>
</protein>
<dbReference type="Pfam" id="PF10292">
    <property type="entry name" value="7TM_GPCR_Srab"/>
    <property type="match status" value="1"/>
</dbReference>
<dbReference type="PANTHER" id="PTHR47518:SF9">
    <property type="entry name" value="SERPENTINE RECEPTOR, CLASS T"/>
    <property type="match status" value="1"/>
</dbReference>
<evidence type="ECO:0000256" key="2">
    <source>
        <dbReference type="ARBA" id="ARBA00022692"/>
    </source>
</evidence>
<keyword evidence="3 5" id="KW-1133">Transmembrane helix</keyword>
<feature type="transmembrane region" description="Helical" evidence="5">
    <location>
        <begin position="48"/>
        <end position="67"/>
    </location>
</feature>
<comment type="subcellular location">
    <subcellularLocation>
        <location evidence="1">Membrane</location>
        <topology evidence="1">Multi-pass membrane protein</topology>
    </subcellularLocation>
</comment>
<feature type="transmembrane region" description="Helical" evidence="5">
    <location>
        <begin position="183"/>
        <end position="205"/>
    </location>
</feature>
<feature type="transmembrane region" description="Helical" evidence="5">
    <location>
        <begin position="279"/>
        <end position="298"/>
    </location>
</feature>
<dbReference type="InterPro" id="IPR019408">
    <property type="entry name" value="7TM_GPCR_serpentine_rcpt_Srab"/>
</dbReference>
<dbReference type="WBParaSite" id="Pan_g5462.t1">
    <property type="protein sequence ID" value="Pan_g5462.t1"/>
    <property type="gene ID" value="Pan_g5462"/>
</dbReference>
<dbReference type="InterPro" id="IPR052854">
    <property type="entry name" value="Serpentine_rcpt_epsilon"/>
</dbReference>
<dbReference type="AlphaFoldDB" id="A0A7E4W2T5"/>
<keyword evidence="6" id="KW-1185">Reference proteome</keyword>
<evidence type="ECO:0000256" key="5">
    <source>
        <dbReference type="SAM" id="Phobius"/>
    </source>
</evidence>
<feature type="transmembrane region" description="Helical" evidence="5">
    <location>
        <begin position="103"/>
        <end position="120"/>
    </location>
</feature>
<dbReference type="Proteomes" id="UP000492821">
    <property type="component" value="Unassembled WGS sequence"/>
</dbReference>
<reference evidence="6" key="1">
    <citation type="journal article" date="2013" name="Genetics">
        <title>The draft genome and transcriptome of Panagrellus redivivus are shaped by the harsh demands of a free-living lifestyle.</title>
        <authorList>
            <person name="Srinivasan J."/>
            <person name="Dillman A.R."/>
            <person name="Macchietto M.G."/>
            <person name="Heikkinen L."/>
            <person name="Lakso M."/>
            <person name="Fracchia K.M."/>
            <person name="Antoshechkin I."/>
            <person name="Mortazavi A."/>
            <person name="Wong G."/>
            <person name="Sternberg P.W."/>
        </authorList>
    </citation>
    <scope>NUCLEOTIDE SEQUENCE [LARGE SCALE GENOMIC DNA]</scope>
    <source>
        <strain evidence="6">MT8872</strain>
    </source>
</reference>
<dbReference type="SUPFAM" id="SSF81321">
    <property type="entry name" value="Family A G protein-coupled receptor-like"/>
    <property type="match status" value="1"/>
</dbReference>
<feature type="transmembrane region" description="Helical" evidence="5">
    <location>
        <begin position="140"/>
        <end position="163"/>
    </location>
</feature>
<sequence>MEHETSSQIKLNGSFYVLYLLTSIICLVGALICIAVGRTLRRYGHSHANFSIIQSHLFVCLAVNNFVQLLRNVSHFINLTNASDDIVAKDDTCKSLSPLNSSLAFFIFFGCIAMLIERTYATMNSIKYEHENYSIVIDRLFNVIWIVVGVLIFYDILFSLVFSNSPSYFKCVLSSMKEDIYKTYWQLLVTEICMIAFFLFFVSLYQANMEKLTKMREDISSYQLSHAYQLRENLKSIKTMGFYTGLFVIYGFCYLYHQYSSRDDDDIDNVNSALFFNELSGLYFPFYSVSLPLCIMYMTRAVSNKVLLHIPGRFLFRQIIEIIYGRATTSAFSQNEEYFDELTTYWEDKLHDT</sequence>
<reference evidence="7" key="2">
    <citation type="submission" date="2020-10" db="UniProtKB">
        <authorList>
            <consortium name="WormBaseParasite"/>
        </authorList>
    </citation>
    <scope>IDENTIFICATION</scope>
</reference>
<dbReference type="PANTHER" id="PTHR47518">
    <property type="entry name" value="SERPENTINE RECEPTOR CLASS EPSILON-13-RELATED"/>
    <property type="match status" value="1"/>
</dbReference>
<evidence type="ECO:0000313" key="7">
    <source>
        <dbReference type="WBParaSite" id="Pan_g5462.t1"/>
    </source>
</evidence>
<keyword evidence="2 5" id="KW-0812">Transmembrane</keyword>
<dbReference type="GO" id="GO:0016020">
    <property type="term" value="C:membrane"/>
    <property type="evidence" value="ECO:0007669"/>
    <property type="project" value="UniProtKB-SubCell"/>
</dbReference>
<evidence type="ECO:0000256" key="1">
    <source>
        <dbReference type="ARBA" id="ARBA00004141"/>
    </source>
</evidence>
<organism evidence="6 7">
    <name type="scientific">Panagrellus redivivus</name>
    <name type="common">Microworm</name>
    <dbReference type="NCBI Taxonomy" id="6233"/>
    <lineage>
        <taxon>Eukaryota</taxon>
        <taxon>Metazoa</taxon>
        <taxon>Ecdysozoa</taxon>
        <taxon>Nematoda</taxon>
        <taxon>Chromadorea</taxon>
        <taxon>Rhabditida</taxon>
        <taxon>Tylenchina</taxon>
        <taxon>Panagrolaimomorpha</taxon>
        <taxon>Panagrolaimoidea</taxon>
        <taxon>Panagrolaimidae</taxon>
        <taxon>Panagrellus</taxon>
    </lineage>
</organism>
<evidence type="ECO:0000256" key="3">
    <source>
        <dbReference type="ARBA" id="ARBA00022989"/>
    </source>
</evidence>
<feature type="transmembrane region" description="Helical" evidence="5">
    <location>
        <begin position="240"/>
        <end position="259"/>
    </location>
</feature>
<dbReference type="Gene3D" id="1.20.1070.10">
    <property type="entry name" value="Rhodopsin 7-helix transmembrane proteins"/>
    <property type="match status" value="1"/>
</dbReference>
<evidence type="ECO:0000313" key="6">
    <source>
        <dbReference type="Proteomes" id="UP000492821"/>
    </source>
</evidence>
<accession>A0A7E4W2T5</accession>
<name>A0A7E4W2T5_PANRE</name>
<keyword evidence="4 5" id="KW-0472">Membrane</keyword>